<gene>
    <name evidence="2" type="ORF">SOIL9_24960</name>
</gene>
<organism evidence="2 3">
    <name type="scientific">Gemmata massiliana</name>
    <dbReference type="NCBI Taxonomy" id="1210884"/>
    <lineage>
        <taxon>Bacteria</taxon>
        <taxon>Pseudomonadati</taxon>
        <taxon>Planctomycetota</taxon>
        <taxon>Planctomycetia</taxon>
        <taxon>Gemmatales</taxon>
        <taxon>Gemmataceae</taxon>
        <taxon>Gemmata</taxon>
    </lineage>
</organism>
<dbReference type="KEGG" id="gms:SOIL9_24960"/>
<accession>A0A6P2D1L3</accession>
<proteinExistence type="predicted"/>
<dbReference type="Proteomes" id="UP000464178">
    <property type="component" value="Chromosome"/>
</dbReference>
<protein>
    <submittedName>
        <fullName evidence="2">Uncharacterized protein</fullName>
    </submittedName>
</protein>
<sequence length="132" mass="14337">MAGTAVPGGFRRIMQSSDYVIIWDVELLTPGERNAGKILAYHRDTPEKGGSVCYQDGVVTVLAREEFERTPKGQPAANPKTTPEIWRAVKSLEIKSLRLFAATKTGISGGPSSLERLSASRHFGKTAGRKAH</sequence>
<dbReference type="EMBL" id="LR593886">
    <property type="protein sequence ID" value="VTR95218.1"/>
    <property type="molecule type" value="Genomic_DNA"/>
</dbReference>
<dbReference type="RefSeq" id="WP_162669660.1">
    <property type="nucleotide sequence ID" value="NZ_LR593886.1"/>
</dbReference>
<evidence type="ECO:0000313" key="2">
    <source>
        <dbReference type="EMBL" id="VTR95218.1"/>
    </source>
</evidence>
<keyword evidence="3" id="KW-1185">Reference proteome</keyword>
<feature type="region of interest" description="Disordered" evidence="1">
    <location>
        <begin position="111"/>
        <end position="132"/>
    </location>
</feature>
<dbReference type="AlphaFoldDB" id="A0A6P2D1L3"/>
<feature type="compositionally biased region" description="Basic residues" evidence="1">
    <location>
        <begin position="122"/>
        <end position="132"/>
    </location>
</feature>
<name>A0A6P2D1L3_9BACT</name>
<evidence type="ECO:0000313" key="3">
    <source>
        <dbReference type="Proteomes" id="UP000464178"/>
    </source>
</evidence>
<evidence type="ECO:0000256" key="1">
    <source>
        <dbReference type="SAM" id="MobiDB-lite"/>
    </source>
</evidence>
<reference evidence="2 3" key="1">
    <citation type="submission" date="2019-05" db="EMBL/GenBank/DDBJ databases">
        <authorList>
            <consortium name="Science for Life Laboratories"/>
        </authorList>
    </citation>
    <scope>NUCLEOTIDE SEQUENCE [LARGE SCALE GENOMIC DNA]</scope>
    <source>
        <strain evidence="2">Soil9</strain>
    </source>
</reference>